<evidence type="ECO:0000256" key="13">
    <source>
        <dbReference type="PIRNR" id="PIRNR000977"/>
    </source>
</evidence>
<sequence>MSSSESLYWHDYETSGADPTQDRPWQFAGIRTDAELNIVGKPLTLYAQPTEDRLPHPAAVRVTGITPQEAYEKGVTEATFISRILAELAKPNTCTAGYNSIRFDDEVTRFTLWRNLRDPYAREWQNGNSRWDLLDVVRAFWALSPNGLEWPQRDDGLTSFRLEDLTAANGIEHGAAHDALADVIATIEMAKRLKQSDARLFTTLYANRSKRAVSALIDIPRLKPIVYVSGIFGAARHNLALIVPLAWHPDNKSEVICADLAGSTEYLDQPVAELRESLFAPASARSKGAVRPPLTAVRLNRAPVLLPADWLAGEAAERLGLDGDHHRAHLAALRAARAANEAAFVARFQELWRDRAFPPRTDPDQMLYDGFINDADRALCQQILQQEPATLATQSWPFSDPRLPELLFRYRARNFPDSLSAGEGEQWREHCQLQRKEGTFNQATFAQALVEERARADITPATKRALDALEQWVRDLSVEG</sequence>
<evidence type="ECO:0000256" key="11">
    <source>
        <dbReference type="ARBA" id="ARBA00023204"/>
    </source>
</evidence>
<feature type="binding site" evidence="14">
    <location>
        <position position="161"/>
    </location>
    <ligand>
        <name>substrate</name>
    </ligand>
</feature>
<evidence type="ECO:0000256" key="14">
    <source>
        <dbReference type="PIRSR" id="PIRSR000977-1"/>
    </source>
</evidence>
<reference evidence="18" key="1">
    <citation type="journal article" date="2011" name="Environ. Microbiol.">
        <title>Time-series analyses of Monterey Bay coastal microbial picoplankton using a 'genome proxy' microarray.</title>
        <authorList>
            <person name="Rich V.I."/>
            <person name="Pham V.D."/>
            <person name="Eppley J."/>
            <person name="Shi Y."/>
            <person name="DeLong E.F."/>
        </authorList>
    </citation>
    <scope>NUCLEOTIDE SEQUENCE</scope>
</reference>
<evidence type="ECO:0000256" key="10">
    <source>
        <dbReference type="ARBA" id="ARBA00023125"/>
    </source>
</evidence>
<evidence type="ECO:0000256" key="6">
    <source>
        <dbReference type="ARBA" id="ARBA00022763"/>
    </source>
</evidence>
<proteinExistence type="predicted"/>
<accession>E0XZA8</accession>
<keyword evidence="8 13" id="KW-0269">Exonuclease</keyword>
<dbReference type="PROSITE" id="PS51784">
    <property type="entry name" value="EXOI_SH3"/>
    <property type="match status" value="1"/>
</dbReference>
<dbReference type="InterPro" id="IPR012337">
    <property type="entry name" value="RNaseH-like_sf"/>
</dbReference>
<comment type="subunit">
    <text evidence="12">Monomer. Interacts with ssb (via C-terminus); this interaction stimulates the exonuclease activity by recruiting the enzyme to its substrate.</text>
</comment>
<name>E0XZA8_9GAMM</name>
<dbReference type="PIRSF" id="PIRSF000977">
    <property type="entry name" value="Exodeoxyribonuclease_I"/>
    <property type="match status" value="1"/>
</dbReference>
<dbReference type="Pfam" id="PF08411">
    <property type="entry name" value="ExoI_SH3"/>
    <property type="match status" value="1"/>
</dbReference>
<keyword evidence="5 15" id="KW-0479">Metal-binding</keyword>
<dbReference type="GO" id="GO:0046872">
    <property type="term" value="F:metal ion binding"/>
    <property type="evidence" value="ECO:0007669"/>
    <property type="project" value="UniProtKB-KW"/>
</dbReference>
<dbReference type="InterPro" id="IPR023607">
    <property type="entry name" value="Exodeoxyribonuclease_I"/>
</dbReference>
<dbReference type="GO" id="GO:0006281">
    <property type="term" value="P:DNA repair"/>
    <property type="evidence" value="ECO:0007669"/>
    <property type="project" value="UniProtKB-KW"/>
</dbReference>
<dbReference type="FunFam" id="1.20.1280.70:FF:000001">
    <property type="entry name" value="Exodeoxyribonuclease I"/>
    <property type="match status" value="1"/>
</dbReference>
<evidence type="ECO:0000256" key="9">
    <source>
        <dbReference type="ARBA" id="ARBA00022842"/>
    </source>
</evidence>
<evidence type="ECO:0000256" key="4">
    <source>
        <dbReference type="ARBA" id="ARBA00022722"/>
    </source>
</evidence>
<keyword evidence="11 13" id="KW-0234">DNA repair</keyword>
<dbReference type="PANTHER" id="PTHR11046">
    <property type="entry name" value="OLIGORIBONUCLEASE, MITOCHONDRIAL"/>
    <property type="match status" value="1"/>
</dbReference>
<protein>
    <recommendedName>
        <fullName evidence="3 13">Exodeoxyribonuclease I</fullName>
        <ecNumber evidence="2 13">3.1.11.1</ecNumber>
    </recommendedName>
</protein>
<evidence type="ECO:0000256" key="7">
    <source>
        <dbReference type="ARBA" id="ARBA00022801"/>
    </source>
</evidence>
<keyword evidence="10" id="KW-0238">DNA-binding</keyword>
<feature type="binding site" evidence="15">
    <location>
        <position position="11"/>
    </location>
    <ligand>
        <name>Mg(2+)</name>
        <dbReference type="ChEBI" id="CHEBI:18420"/>
        <label>1</label>
    </ligand>
</feature>
<dbReference type="EC" id="3.1.11.1" evidence="2 13"/>
<dbReference type="InterPro" id="IPR058561">
    <property type="entry name" value="Exonuc_1_C"/>
</dbReference>
<dbReference type="FunFam" id="3.30.420.10:FF:000033">
    <property type="entry name" value="Exodeoxyribonuclease I"/>
    <property type="match status" value="1"/>
</dbReference>
<feature type="binding site" evidence="15">
    <location>
        <position position="13"/>
    </location>
    <ligand>
        <name>Mg(2+)</name>
        <dbReference type="ChEBI" id="CHEBI:18420"/>
        <label>2</label>
    </ligand>
</feature>
<evidence type="ECO:0000256" key="5">
    <source>
        <dbReference type="ARBA" id="ARBA00022723"/>
    </source>
</evidence>
<dbReference type="NCBIfam" id="NF008746">
    <property type="entry name" value="PRK11779.1"/>
    <property type="match status" value="1"/>
</dbReference>
<dbReference type="InterPro" id="IPR036397">
    <property type="entry name" value="RNaseH_sf"/>
</dbReference>
<keyword evidence="6 13" id="KW-0227">DNA damage</keyword>
<keyword evidence="7 13" id="KW-0378">Hydrolase</keyword>
<dbReference type="EMBL" id="GU474932">
    <property type="protein sequence ID" value="ADI19749.1"/>
    <property type="molecule type" value="Genomic_DNA"/>
</dbReference>
<dbReference type="InterPro" id="IPR022894">
    <property type="entry name" value="Oligoribonuclease"/>
</dbReference>
<dbReference type="InterPro" id="IPR038649">
    <property type="entry name" value="EXOI_SH3_sf"/>
</dbReference>
<feature type="domain" description="ExoI C-terminal" evidence="17">
    <location>
        <begin position="359"/>
        <end position="477"/>
    </location>
</feature>
<dbReference type="GO" id="GO:0000175">
    <property type="term" value="F:3'-5'-RNA exonuclease activity"/>
    <property type="evidence" value="ECO:0007669"/>
    <property type="project" value="InterPro"/>
</dbReference>
<dbReference type="Gene3D" id="3.30.1520.20">
    <property type="entry name" value="Exonuclease ExoI, domain 2"/>
    <property type="match status" value="1"/>
</dbReference>
<dbReference type="GO" id="GO:0003677">
    <property type="term" value="F:DNA binding"/>
    <property type="evidence" value="ECO:0007669"/>
    <property type="project" value="UniProtKB-KW"/>
</dbReference>
<organism evidence="18">
    <name type="scientific">uncultured gamma proteobacterium EB000_37F04</name>
    <dbReference type="NCBI Taxonomy" id="710971"/>
    <lineage>
        <taxon>Bacteria</taxon>
        <taxon>Pseudomonadati</taxon>
        <taxon>Pseudomonadota</taxon>
        <taxon>Gammaproteobacteria</taxon>
        <taxon>environmental samples</taxon>
    </lineage>
</organism>
<evidence type="ECO:0000256" key="3">
    <source>
        <dbReference type="ARBA" id="ARBA00019900"/>
    </source>
</evidence>
<evidence type="ECO:0000259" key="16">
    <source>
        <dbReference type="PROSITE" id="PS51784"/>
    </source>
</evidence>
<feature type="binding site" evidence="15">
    <location>
        <position position="182"/>
    </location>
    <ligand>
        <name>Mg(2+)</name>
        <dbReference type="ChEBI" id="CHEBI:18420"/>
        <label>2</label>
    </ligand>
</feature>
<keyword evidence="4 13" id="KW-0540">Nuclease</keyword>
<dbReference type="Pfam" id="PF00929">
    <property type="entry name" value="RNase_T"/>
    <property type="match status" value="1"/>
</dbReference>
<dbReference type="InterPro" id="IPR013620">
    <property type="entry name" value="Exonuc_1_SH3"/>
</dbReference>
<feature type="binding site" evidence="14">
    <location>
        <position position="13"/>
    </location>
    <ligand>
        <name>substrate</name>
    </ligand>
</feature>
<dbReference type="PANTHER" id="PTHR11046:SF11">
    <property type="entry name" value="EXODEOXYRIBONUCLEASE I"/>
    <property type="match status" value="1"/>
</dbReference>
<evidence type="ECO:0000256" key="8">
    <source>
        <dbReference type="ARBA" id="ARBA00022839"/>
    </source>
</evidence>
<dbReference type="AlphaFoldDB" id="E0XZA8"/>
<dbReference type="Pfam" id="PF26016">
    <property type="entry name" value="ExoI_C"/>
    <property type="match status" value="1"/>
</dbReference>
<evidence type="ECO:0000256" key="2">
    <source>
        <dbReference type="ARBA" id="ARBA00012108"/>
    </source>
</evidence>
<keyword evidence="9 15" id="KW-0460">Magnesium</keyword>
<dbReference type="Gene3D" id="1.20.1280.70">
    <property type="entry name" value="Exonuclease ExoI, domain 3"/>
    <property type="match status" value="1"/>
</dbReference>
<evidence type="ECO:0000313" key="18">
    <source>
        <dbReference type="EMBL" id="ADI19749.1"/>
    </source>
</evidence>
<dbReference type="InterPro" id="IPR013520">
    <property type="entry name" value="Ribonucl_H"/>
</dbReference>
<dbReference type="InterPro" id="IPR034747">
    <property type="entry name" value="EXOI_SH3"/>
</dbReference>
<dbReference type="PROSITE" id="PS51785">
    <property type="entry name" value="EXOI_C"/>
    <property type="match status" value="1"/>
</dbReference>
<dbReference type="SUPFAM" id="SSF53098">
    <property type="entry name" value="Ribonuclease H-like"/>
    <property type="match status" value="1"/>
</dbReference>
<evidence type="ECO:0000256" key="12">
    <source>
        <dbReference type="ARBA" id="ARBA00046792"/>
    </source>
</evidence>
<feature type="domain" description="ExoI SH3-like" evidence="16">
    <location>
        <begin position="198"/>
        <end position="356"/>
    </location>
</feature>
<evidence type="ECO:0000256" key="15">
    <source>
        <dbReference type="PIRSR" id="PIRSR000977-2"/>
    </source>
</evidence>
<dbReference type="GO" id="GO:0008310">
    <property type="term" value="F:single-stranded DNA 3'-5' DNA exonuclease activity"/>
    <property type="evidence" value="ECO:0007669"/>
    <property type="project" value="UniProtKB-EC"/>
</dbReference>
<evidence type="ECO:0000256" key="1">
    <source>
        <dbReference type="ARBA" id="ARBA00000563"/>
    </source>
</evidence>
<dbReference type="Gene3D" id="3.30.420.10">
    <property type="entry name" value="Ribonuclease H-like superfamily/Ribonuclease H"/>
    <property type="match status" value="1"/>
</dbReference>
<evidence type="ECO:0000259" key="17">
    <source>
        <dbReference type="PROSITE" id="PS51785"/>
    </source>
</evidence>
<comment type="cofactor">
    <cofactor evidence="15">
        <name>Mg(2+)</name>
        <dbReference type="ChEBI" id="CHEBI:18420"/>
    </cofactor>
    <text evidence="15">Binds 2 Mg(2+) ions per monomer.</text>
</comment>
<comment type="catalytic activity">
    <reaction evidence="1 13">
        <text>Exonucleolytic cleavage in the 3'- to 5'-direction to yield nucleoside 5'-phosphates.</text>
        <dbReference type="EC" id="3.1.11.1"/>
    </reaction>
</comment>
<dbReference type="CDD" id="cd06138">
    <property type="entry name" value="ExoI_N"/>
    <property type="match status" value="1"/>
</dbReference>